<dbReference type="InterPro" id="IPR036412">
    <property type="entry name" value="HAD-like_sf"/>
</dbReference>
<dbReference type="CDD" id="cd02603">
    <property type="entry name" value="HAD_sEH-N_like"/>
    <property type="match status" value="1"/>
</dbReference>
<dbReference type="SFLD" id="SFLDS00003">
    <property type="entry name" value="Haloacid_Dehalogenase"/>
    <property type="match status" value="1"/>
</dbReference>
<dbReference type="NCBIfam" id="TIGR01509">
    <property type="entry name" value="HAD-SF-IA-v3"/>
    <property type="match status" value="1"/>
</dbReference>
<dbReference type="AlphaFoldDB" id="A0A9X4RLE1"/>
<dbReference type="InterPro" id="IPR006439">
    <property type="entry name" value="HAD-SF_hydro_IA"/>
</dbReference>
<dbReference type="Proteomes" id="UP001154240">
    <property type="component" value="Unassembled WGS sequence"/>
</dbReference>
<name>A0A9X4RLE1_9BACT</name>
<dbReference type="PANTHER" id="PTHR43611:SF3">
    <property type="entry name" value="FLAVIN MONONUCLEOTIDE HYDROLASE 1, CHLOROPLATIC"/>
    <property type="match status" value="1"/>
</dbReference>
<dbReference type="EMBL" id="JAPHEH010000001">
    <property type="protein sequence ID" value="MDG4475028.1"/>
    <property type="molecule type" value="Genomic_DNA"/>
</dbReference>
<protein>
    <submittedName>
        <fullName evidence="1">HAD family phosphatase</fullName>
    </submittedName>
</protein>
<dbReference type="InterPro" id="IPR023214">
    <property type="entry name" value="HAD_sf"/>
</dbReference>
<evidence type="ECO:0000313" key="1">
    <source>
        <dbReference type="EMBL" id="MDG4475028.1"/>
    </source>
</evidence>
<comment type="caution">
    <text evidence="1">The sequence shown here is derived from an EMBL/GenBank/DDBJ whole genome shotgun (WGS) entry which is preliminary data.</text>
</comment>
<sequence length="221" mass="24673">MANANVITTVLFDYGGVLAEEGFIQGLAAIAKENGLDPPPFFHTATETIYDCSYVTGKCTEQAYWQLLRALTGIRGEDRELTEAILSRFILRPKMLAAVRALQGQGLKPVILSDQTDWLDRLNTRQPFFQEFSRVFNSYHLGKTKREPSLFLDVLAALNIEPGHALFVDDNPGHIERAAALGLHTHLFHNEPLFFAELARLGFTHIPPEDMTRGGDRYAGS</sequence>
<dbReference type="PANTHER" id="PTHR43611">
    <property type="entry name" value="ALPHA-D-GLUCOSE 1-PHOSPHATE PHOSPHATASE"/>
    <property type="match status" value="1"/>
</dbReference>
<dbReference type="RefSeq" id="WP_307632004.1">
    <property type="nucleotide sequence ID" value="NZ_JAPHEH010000001.1"/>
</dbReference>
<keyword evidence="2" id="KW-1185">Reference proteome</keyword>
<accession>A0A9X4RLE1</accession>
<proteinExistence type="predicted"/>
<dbReference type="Gene3D" id="3.40.50.1000">
    <property type="entry name" value="HAD superfamily/HAD-like"/>
    <property type="match status" value="1"/>
</dbReference>
<organism evidence="1 2">
    <name type="scientific">Thiovibrio frasassiensis</name>
    <dbReference type="NCBI Taxonomy" id="2984131"/>
    <lineage>
        <taxon>Bacteria</taxon>
        <taxon>Pseudomonadati</taxon>
        <taxon>Thermodesulfobacteriota</taxon>
        <taxon>Desulfobulbia</taxon>
        <taxon>Desulfobulbales</taxon>
        <taxon>Thiovibrionaceae</taxon>
        <taxon>Thiovibrio</taxon>
    </lineage>
</organism>
<dbReference type="SUPFAM" id="SSF56784">
    <property type="entry name" value="HAD-like"/>
    <property type="match status" value="1"/>
</dbReference>
<dbReference type="Pfam" id="PF00702">
    <property type="entry name" value="Hydrolase"/>
    <property type="match status" value="1"/>
</dbReference>
<evidence type="ECO:0000313" key="2">
    <source>
        <dbReference type="Proteomes" id="UP001154240"/>
    </source>
</evidence>
<gene>
    <name evidence="1" type="ORF">OLX77_02495</name>
</gene>
<dbReference type="SFLD" id="SFLDG01129">
    <property type="entry name" value="C1.5:_HAD__Beta-PGM__Phosphata"/>
    <property type="match status" value="1"/>
</dbReference>
<reference evidence="1" key="2">
    <citation type="submission" date="2022-10" db="EMBL/GenBank/DDBJ databases">
        <authorList>
            <person name="Aronson H.S."/>
        </authorList>
    </citation>
    <scope>NUCLEOTIDE SEQUENCE</scope>
    <source>
        <strain evidence="1">RS19-109</strain>
    </source>
</reference>
<reference evidence="1" key="1">
    <citation type="journal article" date="2022" name="bioRxiv">
        <title>Thiovibrio frasassiensisgen. nov., sp. nov., an autotrophic, elemental sulfur disproportionating bacterium isolated from sulfidic karst sediment, and proposal of Thiovibrionaceae fam. nov.</title>
        <authorList>
            <person name="Aronson H."/>
            <person name="Thomas C."/>
            <person name="Bhattacharyya M."/>
            <person name="Eckstein S."/>
            <person name="Jensen S."/>
            <person name="Barco R."/>
            <person name="Macalady J."/>
            <person name="Amend J."/>
        </authorList>
    </citation>
    <scope>NUCLEOTIDE SEQUENCE</scope>
    <source>
        <strain evidence="1">RS19-109</strain>
    </source>
</reference>